<evidence type="ECO:0000313" key="2">
    <source>
        <dbReference type="Proteomes" id="UP001623600"/>
    </source>
</evidence>
<sequence>MKFYEFTNYEYYALIAVVENEEYPMNIAIKAYIEEVADIENNEKESTPDEITEEEALKRYKKANIEGCNTEAAKIINFYGEIDLGNKLSISVDDNKYVLLLIDSGLI</sequence>
<name>A0ABW8S458_9CLOT</name>
<protein>
    <submittedName>
        <fullName evidence="1">Uncharacterized protein</fullName>
    </submittedName>
</protein>
<evidence type="ECO:0000313" key="1">
    <source>
        <dbReference type="EMBL" id="MFL0165623.1"/>
    </source>
</evidence>
<keyword evidence="2" id="KW-1185">Reference proteome</keyword>
<proteinExistence type="predicted"/>
<dbReference type="Proteomes" id="UP001623600">
    <property type="component" value="Unassembled WGS sequence"/>
</dbReference>
<accession>A0ABW8S458</accession>
<reference evidence="1 2" key="1">
    <citation type="submission" date="2024-11" db="EMBL/GenBank/DDBJ databases">
        <authorList>
            <person name="Heng Y.C."/>
            <person name="Lim A.C.H."/>
            <person name="Lee J.K.Y."/>
            <person name="Kittelmann S."/>
        </authorList>
    </citation>
    <scope>NUCLEOTIDE SEQUENCE [LARGE SCALE GENOMIC DNA]</scope>
    <source>
        <strain evidence="1 2">WILCCON 0112</strain>
    </source>
</reference>
<dbReference type="EMBL" id="JBJIAB010000011">
    <property type="protein sequence ID" value="MFL0165623.1"/>
    <property type="molecule type" value="Genomic_DNA"/>
</dbReference>
<dbReference type="RefSeq" id="WP_406761230.1">
    <property type="nucleotide sequence ID" value="NZ_JBJIAB010000011.1"/>
</dbReference>
<comment type="caution">
    <text evidence="1">The sequence shown here is derived from an EMBL/GenBank/DDBJ whole genome shotgun (WGS) entry which is preliminary data.</text>
</comment>
<gene>
    <name evidence="1" type="ORF">ACJDTP_11135</name>
</gene>
<organism evidence="1 2">
    <name type="scientific">Candidatus Clostridium helianthi</name>
    <dbReference type="NCBI Taxonomy" id="3381660"/>
    <lineage>
        <taxon>Bacteria</taxon>
        <taxon>Bacillati</taxon>
        <taxon>Bacillota</taxon>
        <taxon>Clostridia</taxon>
        <taxon>Eubacteriales</taxon>
        <taxon>Clostridiaceae</taxon>
        <taxon>Clostridium</taxon>
    </lineage>
</organism>